<proteinExistence type="predicted"/>
<evidence type="ECO:0000259" key="2">
    <source>
        <dbReference type="Pfam" id="PF20776"/>
    </source>
</evidence>
<feature type="compositionally biased region" description="Basic and acidic residues" evidence="1">
    <location>
        <begin position="114"/>
        <end position="127"/>
    </location>
</feature>
<sequence>MIPRSAQLSRTCLACRLGMPPRPIAFLTRFPSSLSRRPQRRLASNFTVQSKERVEALISGTLDDFSSDSKGKGAKRRNSHRGPKGRPRGKFGRRLPQGDVAPTRRDTGVGQVIRDAEPDGVSAREENDTLPLDGVSAREENDIPPETAQEGDEAASLHPDGEKDVRRATFRHSLLRRESLGVNALGKPIEALILKNPNRLRRARKPKPLIEDEPAGPAPPLTWESVLPQNLDDSDYSDEVWRNIEDIRPQDTILRRRDFDKLMKYLLDGFTYGQLVTYFSHGTWDDTRNVENGPSYPWILEQSPWTAAEPELILAKDLTAKERRAMMILRAKWKLEIQEHIEGLGGRVLWLKPTVFKLITRSSNSVSFSQNMRMVI</sequence>
<dbReference type="InterPro" id="IPR048400">
    <property type="entry name" value="SLS1_N"/>
</dbReference>
<dbReference type="Pfam" id="PF20776">
    <property type="entry name" value="SLS1_N"/>
    <property type="match status" value="1"/>
</dbReference>
<comment type="caution">
    <text evidence="3">The sequence shown here is derived from an EMBL/GenBank/DDBJ whole genome shotgun (WGS) entry which is preliminary data.</text>
</comment>
<dbReference type="EMBL" id="SRPY01000527">
    <property type="protein sequence ID" value="KAG5922231.1"/>
    <property type="molecule type" value="Genomic_DNA"/>
</dbReference>
<dbReference type="Proteomes" id="UP000811619">
    <property type="component" value="Unassembled WGS sequence"/>
</dbReference>
<name>A0A8K0NHC9_9HYPO</name>
<gene>
    <name evidence="3" type="ORF">E4U42_005543</name>
</gene>
<evidence type="ECO:0000313" key="4">
    <source>
        <dbReference type="Proteomes" id="UP000811619"/>
    </source>
</evidence>
<feature type="domain" description="SLS1 N-terminal" evidence="2">
    <location>
        <begin position="235"/>
        <end position="338"/>
    </location>
</feature>
<feature type="compositionally biased region" description="Basic residues" evidence="1">
    <location>
        <begin position="72"/>
        <end position="93"/>
    </location>
</feature>
<organism evidence="3 4">
    <name type="scientific">Claviceps africana</name>
    <dbReference type="NCBI Taxonomy" id="83212"/>
    <lineage>
        <taxon>Eukaryota</taxon>
        <taxon>Fungi</taxon>
        <taxon>Dikarya</taxon>
        <taxon>Ascomycota</taxon>
        <taxon>Pezizomycotina</taxon>
        <taxon>Sordariomycetes</taxon>
        <taxon>Hypocreomycetidae</taxon>
        <taxon>Hypocreales</taxon>
        <taxon>Clavicipitaceae</taxon>
        <taxon>Claviceps</taxon>
    </lineage>
</organism>
<protein>
    <recommendedName>
        <fullName evidence="2">SLS1 N-terminal domain-containing protein</fullName>
    </recommendedName>
</protein>
<evidence type="ECO:0000313" key="3">
    <source>
        <dbReference type="EMBL" id="KAG5922231.1"/>
    </source>
</evidence>
<keyword evidence="4" id="KW-1185">Reference proteome</keyword>
<dbReference type="AlphaFoldDB" id="A0A8K0NHC9"/>
<dbReference type="OrthoDB" id="5392646at2759"/>
<feature type="region of interest" description="Disordered" evidence="1">
    <location>
        <begin position="62"/>
        <end position="162"/>
    </location>
</feature>
<reference evidence="3" key="1">
    <citation type="journal article" date="2020" name="bioRxiv">
        <title>Whole genome comparisons of ergot fungi reveals the divergence and evolution of species within the genus Claviceps are the result of varying mechanisms driving genome evolution and host range expansion.</title>
        <authorList>
            <person name="Wyka S.A."/>
            <person name="Mondo S.J."/>
            <person name="Liu M."/>
            <person name="Dettman J."/>
            <person name="Nalam V."/>
            <person name="Broders K.D."/>
        </authorList>
    </citation>
    <scope>NUCLEOTIDE SEQUENCE</scope>
    <source>
        <strain evidence="3">CCC 489</strain>
    </source>
</reference>
<evidence type="ECO:0000256" key="1">
    <source>
        <dbReference type="SAM" id="MobiDB-lite"/>
    </source>
</evidence>
<accession>A0A8K0NHC9</accession>